<accession>A0A6V7PZ72</accession>
<gene>
    <name evidence="2" type="ORF">CB5_LOCUS19157</name>
</gene>
<dbReference type="AlphaFoldDB" id="A0A6V7PZ72"/>
<evidence type="ECO:0000313" key="2">
    <source>
        <dbReference type="EMBL" id="CAD1835946.1"/>
    </source>
</evidence>
<feature type="region of interest" description="Disordered" evidence="1">
    <location>
        <begin position="1"/>
        <end position="40"/>
    </location>
</feature>
<proteinExistence type="predicted"/>
<name>A0A6V7PZ72_ANACO</name>
<evidence type="ECO:0000256" key="1">
    <source>
        <dbReference type="SAM" id="MobiDB-lite"/>
    </source>
</evidence>
<sequence>MHSPENTNSRPLNASEVPIGRSGFTNRVRTNQQYGTGAPNERADFRGNEFIFAYPALDGYGKFTVSYTIRISYGEVSFTIGPAIPFLIDAGPGTGSGNKSIDWGEAYPQLSTLNEWKASAIRESSSSSAGTVFSKGSEVSRGEEASCSPIRSCFRSWGERFSLLRDPLNTTRGIEAHGGKEKKSGLGKEENKQGIIEQEDEQGFIEEQADAPWTDWIAGGEDGKVLIPSIPKAYVPTVRSVFGLSIEKAKSIIQADSILLLLLLDLFYKAHPEDKDYQKHRFRALSFCMIGSPLLLSMWMADRLKLLEDPETPPYKPQDYRNFFHFDRSLPFFLT</sequence>
<reference evidence="2" key="1">
    <citation type="submission" date="2020-07" db="EMBL/GenBank/DDBJ databases">
        <authorList>
            <person name="Lin J."/>
        </authorList>
    </citation>
    <scope>NUCLEOTIDE SEQUENCE</scope>
</reference>
<dbReference type="EMBL" id="LR862153">
    <property type="protein sequence ID" value="CAD1835946.1"/>
    <property type="molecule type" value="Genomic_DNA"/>
</dbReference>
<feature type="compositionally biased region" description="Basic and acidic residues" evidence="1">
    <location>
        <begin position="174"/>
        <end position="192"/>
    </location>
</feature>
<feature type="compositionally biased region" description="Polar residues" evidence="1">
    <location>
        <begin position="23"/>
        <end position="35"/>
    </location>
</feature>
<feature type="compositionally biased region" description="Polar residues" evidence="1">
    <location>
        <begin position="1"/>
        <end position="12"/>
    </location>
</feature>
<protein>
    <submittedName>
        <fullName evidence="2">Uncharacterized protein</fullName>
    </submittedName>
</protein>
<feature type="region of interest" description="Disordered" evidence="1">
    <location>
        <begin position="172"/>
        <end position="192"/>
    </location>
</feature>
<organism evidence="2">
    <name type="scientific">Ananas comosus var. bracteatus</name>
    <name type="common">red pineapple</name>
    <dbReference type="NCBI Taxonomy" id="296719"/>
    <lineage>
        <taxon>Eukaryota</taxon>
        <taxon>Viridiplantae</taxon>
        <taxon>Streptophyta</taxon>
        <taxon>Embryophyta</taxon>
        <taxon>Tracheophyta</taxon>
        <taxon>Spermatophyta</taxon>
        <taxon>Magnoliopsida</taxon>
        <taxon>Liliopsida</taxon>
        <taxon>Poales</taxon>
        <taxon>Bromeliaceae</taxon>
        <taxon>Bromelioideae</taxon>
        <taxon>Ananas</taxon>
    </lineage>
</organism>